<gene>
    <name evidence="2" type="ORF">DSM19430T_17190</name>
</gene>
<evidence type="ECO:0000256" key="1">
    <source>
        <dbReference type="SAM" id="Phobius"/>
    </source>
</evidence>
<sequence>MAVNTRQRITIIMMDILLIAELVFCIYYSHGDPDTMPVLFLRTYVPLCLGTLLACRYLVRRFESPSAEAESAQ</sequence>
<comment type="caution">
    <text evidence="2">The sequence shown here is derived from an EMBL/GenBank/DDBJ whole genome shotgun (WGS) entry which is preliminary data.</text>
</comment>
<organism evidence="2 3">
    <name type="scientific">Desulfovibrio psychrotolerans</name>
    <dbReference type="NCBI Taxonomy" id="415242"/>
    <lineage>
        <taxon>Bacteria</taxon>
        <taxon>Pseudomonadati</taxon>
        <taxon>Thermodesulfobacteriota</taxon>
        <taxon>Desulfovibrionia</taxon>
        <taxon>Desulfovibrionales</taxon>
        <taxon>Desulfovibrionaceae</taxon>
        <taxon>Desulfovibrio</taxon>
    </lineage>
</organism>
<proteinExistence type="predicted"/>
<feature type="transmembrane region" description="Helical" evidence="1">
    <location>
        <begin position="41"/>
        <end position="59"/>
    </location>
</feature>
<keyword evidence="3" id="KW-1185">Reference proteome</keyword>
<accession>A0A7J0BV44</accession>
<dbReference type="AlphaFoldDB" id="A0A7J0BV44"/>
<evidence type="ECO:0000313" key="3">
    <source>
        <dbReference type="Proteomes" id="UP000503820"/>
    </source>
</evidence>
<dbReference type="Proteomes" id="UP000503820">
    <property type="component" value="Unassembled WGS sequence"/>
</dbReference>
<keyword evidence="1" id="KW-1133">Transmembrane helix</keyword>
<reference evidence="2 3" key="1">
    <citation type="submission" date="2020-05" db="EMBL/GenBank/DDBJ databases">
        <title>Draft genome sequence of Desulfovibrio psychrotolerans JS1T.</title>
        <authorList>
            <person name="Ueno A."/>
            <person name="Tamazawa S."/>
            <person name="Tamamura S."/>
            <person name="Murakami T."/>
            <person name="Kiyama T."/>
            <person name="Inomata H."/>
            <person name="Amano Y."/>
            <person name="Miyakawa K."/>
            <person name="Tamaki H."/>
            <person name="Naganuma T."/>
            <person name="Kaneko K."/>
        </authorList>
    </citation>
    <scope>NUCLEOTIDE SEQUENCE [LARGE SCALE GENOMIC DNA]</scope>
    <source>
        <strain evidence="2 3">JS1</strain>
    </source>
</reference>
<feature type="transmembrane region" description="Helical" evidence="1">
    <location>
        <begin position="12"/>
        <end position="29"/>
    </location>
</feature>
<dbReference type="EMBL" id="BLVP01000008">
    <property type="protein sequence ID" value="GFM37035.1"/>
    <property type="molecule type" value="Genomic_DNA"/>
</dbReference>
<keyword evidence="1" id="KW-0812">Transmembrane</keyword>
<keyword evidence="1" id="KW-0472">Membrane</keyword>
<evidence type="ECO:0000313" key="2">
    <source>
        <dbReference type="EMBL" id="GFM37035.1"/>
    </source>
</evidence>
<name>A0A7J0BV44_9BACT</name>
<protein>
    <submittedName>
        <fullName evidence="2">Uncharacterized protein</fullName>
    </submittedName>
</protein>